<dbReference type="SUPFAM" id="SSF54495">
    <property type="entry name" value="UBC-like"/>
    <property type="match status" value="1"/>
</dbReference>
<reference evidence="2" key="1">
    <citation type="submission" date="2020-11" db="EMBL/GenBank/DDBJ databases">
        <authorList>
            <consortium name="DOE Joint Genome Institute"/>
            <person name="Ahrendt S."/>
            <person name="Riley R."/>
            <person name="Andreopoulos W."/>
            <person name="LaButti K."/>
            <person name="Pangilinan J."/>
            <person name="Ruiz-duenas F.J."/>
            <person name="Barrasa J.M."/>
            <person name="Sanchez-Garcia M."/>
            <person name="Camarero S."/>
            <person name="Miyauchi S."/>
            <person name="Serrano A."/>
            <person name="Linde D."/>
            <person name="Babiker R."/>
            <person name="Drula E."/>
            <person name="Ayuso-Fernandez I."/>
            <person name="Pacheco R."/>
            <person name="Padilla G."/>
            <person name="Ferreira P."/>
            <person name="Barriuso J."/>
            <person name="Kellner H."/>
            <person name="Castanera R."/>
            <person name="Alfaro M."/>
            <person name="Ramirez L."/>
            <person name="Pisabarro A.G."/>
            <person name="Kuo A."/>
            <person name="Tritt A."/>
            <person name="Lipzen A."/>
            <person name="He G."/>
            <person name="Yan M."/>
            <person name="Ng V."/>
            <person name="Cullen D."/>
            <person name="Martin F."/>
            <person name="Rosso M.-N."/>
            <person name="Henrissat B."/>
            <person name="Hibbett D."/>
            <person name="Martinez A.T."/>
            <person name="Grigoriev I.V."/>
        </authorList>
    </citation>
    <scope>NUCLEOTIDE SEQUENCE</scope>
    <source>
        <strain evidence="2">AH 44721</strain>
    </source>
</reference>
<dbReference type="PROSITE" id="PS50127">
    <property type="entry name" value="UBC_2"/>
    <property type="match status" value="1"/>
</dbReference>
<dbReference type="EMBL" id="JADNYJ010000077">
    <property type="protein sequence ID" value="KAF8889996.1"/>
    <property type="molecule type" value="Genomic_DNA"/>
</dbReference>
<evidence type="ECO:0000313" key="3">
    <source>
        <dbReference type="Proteomes" id="UP000724874"/>
    </source>
</evidence>
<gene>
    <name evidence="2" type="ORF">CPB84DRAFT_1683734</name>
</gene>
<dbReference type="Gene3D" id="3.10.110.10">
    <property type="entry name" value="Ubiquitin Conjugating Enzyme"/>
    <property type="match status" value="1"/>
</dbReference>
<comment type="caution">
    <text evidence="2">The sequence shown here is derived from an EMBL/GenBank/DDBJ whole genome shotgun (WGS) entry which is preliminary data.</text>
</comment>
<dbReference type="AlphaFoldDB" id="A0A9P5NK36"/>
<sequence>MSTHRLLTRLRQDLAELQDSPYPGVAVFTDDANFRKLCLVLTPPSGPWKGLALHFDVDLPQDWPAVPPKVSSSVWGIEHPNLFGGYICCDLLKPVEYASYSEGYTGGYSPALRLRGLFLQFLTFFSSTKVEQDFGGHYVIGDYFLTCYLPESVMSARPHWPPYSGNCSCVYASHQDEYRQLWESEQAQETILRTCKLGHSGEIATDFVKGSCSSTQRLHKIVWTNYRWTDTLERISKWQCKTCHYGSPEHPYIRDIAQFEEQNLVSALLQPPDVCKLDILNDDVLSHLSSYLPSESVISLSNAYPRFRKIVTHLHVLLRRELNCFFLRTPLNDSILGIGINLDKGARTLSSDFDWLSMEAFDTFRVRISIQKRDFGFFLPLAFNRAHFDRAWADICKRLTTLDAAVYKAELALTERTRRPSNRRTGPPANPYQAVEVLYRMMNNIVVSLMKSCDDMDLASRKSRQRVTLLLASEKAVISYCHLFHLLIRLCGRTPIILQEATNKLRAFIDKPFTRNKKRTPDMGELIVLITLVLVLPPVDLKRPLKWEDICGKFLEEAITRNVRWILDASPELEVLEVGANDYRLETTFNNSKTSLQLIMFQISFLRMFIQTYSADLSLLDDNYGFAAKELPERMVSEIKQIYAVDTWPRFFQRVQFAKGLRFSKAIFSDMLRETVIESGRRGYHRPCGDQKHVQLRRERAALENEYNLSREK</sequence>
<name>A0A9P5NK36_GYMJU</name>
<evidence type="ECO:0000313" key="2">
    <source>
        <dbReference type="EMBL" id="KAF8889996.1"/>
    </source>
</evidence>
<keyword evidence="3" id="KW-1185">Reference proteome</keyword>
<protein>
    <recommendedName>
        <fullName evidence="1">UBC core domain-containing protein</fullName>
    </recommendedName>
</protein>
<evidence type="ECO:0000259" key="1">
    <source>
        <dbReference type="PROSITE" id="PS50127"/>
    </source>
</evidence>
<proteinExistence type="predicted"/>
<dbReference type="InterPro" id="IPR000608">
    <property type="entry name" value="UBC"/>
</dbReference>
<dbReference type="Proteomes" id="UP000724874">
    <property type="component" value="Unassembled WGS sequence"/>
</dbReference>
<feature type="domain" description="UBC core" evidence="1">
    <location>
        <begin position="5"/>
        <end position="166"/>
    </location>
</feature>
<dbReference type="Pfam" id="PF00179">
    <property type="entry name" value="UQ_con"/>
    <property type="match status" value="1"/>
</dbReference>
<dbReference type="OrthoDB" id="109543at2759"/>
<dbReference type="InterPro" id="IPR016135">
    <property type="entry name" value="UBQ-conjugating_enzyme/RWD"/>
</dbReference>
<dbReference type="SMART" id="SM00212">
    <property type="entry name" value="UBCc"/>
    <property type="match status" value="1"/>
</dbReference>
<organism evidence="2 3">
    <name type="scientific">Gymnopilus junonius</name>
    <name type="common">Spectacular rustgill mushroom</name>
    <name type="synonym">Gymnopilus spectabilis subsp. junonius</name>
    <dbReference type="NCBI Taxonomy" id="109634"/>
    <lineage>
        <taxon>Eukaryota</taxon>
        <taxon>Fungi</taxon>
        <taxon>Dikarya</taxon>
        <taxon>Basidiomycota</taxon>
        <taxon>Agaricomycotina</taxon>
        <taxon>Agaricomycetes</taxon>
        <taxon>Agaricomycetidae</taxon>
        <taxon>Agaricales</taxon>
        <taxon>Agaricineae</taxon>
        <taxon>Hymenogastraceae</taxon>
        <taxon>Gymnopilus</taxon>
    </lineage>
</organism>
<accession>A0A9P5NK36</accession>